<accession>A0A2K9NBN8</accession>
<dbReference type="AlphaFoldDB" id="A0A2K9NBN8"/>
<dbReference type="RefSeq" id="WP_102112232.1">
    <property type="nucleotide sequence ID" value="NZ_BMGN01000002.1"/>
</dbReference>
<reference evidence="9 10" key="1">
    <citation type="submission" date="2017-12" db="EMBL/GenBank/DDBJ databases">
        <title>Genomes of bacteria within cyanobacterial aggregates.</title>
        <authorList>
            <person name="Cai H."/>
        </authorList>
    </citation>
    <scope>NUCLEOTIDE SEQUENCE [LARGE SCALE GENOMIC DNA]</scope>
    <source>
        <strain evidence="9 10">TH16</strain>
    </source>
</reference>
<evidence type="ECO:0000256" key="6">
    <source>
        <dbReference type="ARBA" id="ARBA00022989"/>
    </source>
</evidence>
<evidence type="ECO:0000259" key="8">
    <source>
        <dbReference type="Pfam" id="PF02554"/>
    </source>
</evidence>
<dbReference type="GO" id="GO:0005886">
    <property type="term" value="C:plasma membrane"/>
    <property type="evidence" value="ECO:0007669"/>
    <property type="project" value="UniProtKB-SubCell"/>
</dbReference>
<evidence type="ECO:0000256" key="3">
    <source>
        <dbReference type="ARBA" id="ARBA00022448"/>
    </source>
</evidence>
<dbReference type="PANTHER" id="PTHR30252:SF3">
    <property type="entry name" value="PYRUVATE_PROTON SYMPORTER BTST"/>
    <property type="match status" value="1"/>
</dbReference>
<dbReference type="PROSITE" id="PS51257">
    <property type="entry name" value="PROKAR_LIPOPROTEIN"/>
    <property type="match status" value="1"/>
</dbReference>
<dbReference type="OrthoDB" id="9761224at2"/>
<evidence type="ECO:0000313" key="9">
    <source>
        <dbReference type="EMBL" id="AUN30550.1"/>
    </source>
</evidence>
<proteinExistence type="inferred from homology"/>
<name>A0A2K9NBN8_9PROT</name>
<keyword evidence="3" id="KW-0813">Transport</keyword>
<evidence type="ECO:0000256" key="4">
    <source>
        <dbReference type="ARBA" id="ARBA00022475"/>
    </source>
</evidence>
<dbReference type="Proteomes" id="UP000234752">
    <property type="component" value="Chromosome eg_1"/>
</dbReference>
<keyword evidence="10" id="KW-1185">Reference proteome</keyword>
<sequence length="692" mass="73081">MPKLAQNLIWIVVGVFGAACLGGIALHRGETINALWFIAAAFGIYAVAYRLYAGWIVTRVLVADPSRATPALRINDGRDYVPTHRWITFGHHFAAIAGAGPLVGPTLAAQFGYLPGTLWLLTGAVIGGCVQDMVVLWASTRRDGRTLGQMARDELGPVAGGAALVGTLLIMVLIVAVLGLVVVNAMKHSPWGTFTVAMTIPIAILVGIYMRSIRPGRVLEGSLIGLALLLLATVGGGWVAHDPVLGPMFNFDGPALALMVIGYGFFAAIMPVWLLLAPRDYISTFIKIGAILLLAFAVVILRPELHMPALTQFTDGTGPVVAGGLYPFLFITIACGAVSGFHALISAGTTPKLIMSEKDLRLVGYGSMAMESFVGVMALIAACVLDPGVYFAINSSAGIVGATLETATATITSWGFPVTAEHMQELATAMGETTLLARTGGAPSLAVGMAQIFAGAFGQNLLALWYHFAIMFEALFILTAVDAGTRVGRFMLQDLLGNIWRPLGNTKARGPAIVCSALFVASWGYFLYIGVIDPYGGINILWPLFGISNQMLAAMALAIATTIIVKKGKAAYAWVTGLPMAFLAVTTTYAAWLKLFDPDPRVGFLAGANALEGKLAAGSLSGKALESAPQLIFNQRLDAGLTVFFIIVLWVMIIEMARISLRHVQGQAVPALSEAPYVDVASLPQPTRAGGH</sequence>
<dbReference type="InterPro" id="IPR003706">
    <property type="entry name" value="CstA_N"/>
</dbReference>
<feature type="domain" description="CstA N-terminal" evidence="8">
    <location>
        <begin position="33"/>
        <end position="590"/>
    </location>
</feature>
<evidence type="ECO:0000256" key="5">
    <source>
        <dbReference type="ARBA" id="ARBA00022692"/>
    </source>
</evidence>
<dbReference type="GO" id="GO:0009267">
    <property type="term" value="P:cellular response to starvation"/>
    <property type="evidence" value="ECO:0007669"/>
    <property type="project" value="InterPro"/>
</dbReference>
<dbReference type="EMBL" id="CP025611">
    <property type="protein sequence ID" value="AUN30550.1"/>
    <property type="molecule type" value="Genomic_DNA"/>
</dbReference>
<dbReference type="PANTHER" id="PTHR30252">
    <property type="entry name" value="INNER MEMBRANE PEPTIDE TRANSPORTER"/>
    <property type="match status" value="1"/>
</dbReference>
<keyword evidence="7" id="KW-0472">Membrane</keyword>
<protein>
    <submittedName>
        <fullName evidence="9">Carbon starvation protein A</fullName>
    </submittedName>
</protein>
<evidence type="ECO:0000256" key="1">
    <source>
        <dbReference type="ARBA" id="ARBA00004651"/>
    </source>
</evidence>
<evidence type="ECO:0000256" key="2">
    <source>
        <dbReference type="ARBA" id="ARBA00007755"/>
    </source>
</evidence>
<comment type="subcellular location">
    <subcellularLocation>
        <location evidence="1">Cell membrane</location>
        <topology evidence="1">Multi-pass membrane protein</topology>
    </subcellularLocation>
</comment>
<organism evidence="9 10">
    <name type="scientific">Niveispirillum cyanobacteriorum</name>
    <dbReference type="NCBI Taxonomy" id="1612173"/>
    <lineage>
        <taxon>Bacteria</taxon>
        <taxon>Pseudomonadati</taxon>
        <taxon>Pseudomonadota</taxon>
        <taxon>Alphaproteobacteria</taxon>
        <taxon>Rhodospirillales</taxon>
        <taxon>Azospirillaceae</taxon>
        <taxon>Niveispirillum</taxon>
    </lineage>
</organism>
<dbReference type="InterPro" id="IPR051605">
    <property type="entry name" value="CstA"/>
</dbReference>
<keyword evidence="4" id="KW-1003">Cell membrane</keyword>
<keyword evidence="6" id="KW-1133">Transmembrane helix</keyword>
<dbReference type="KEGG" id="ncb:C0V82_10110"/>
<dbReference type="Pfam" id="PF02554">
    <property type="entry name" value="CstA"/>
    <property type="match status" value="1"/>
</dbReference>
<keyword evidence="5" id="KW-0812">Transmembrane</keyword>
<evidence type="ECO:0000256" key="7">
    <source>
        <dbReference type="ARBA" id="ARBA00023136"/>
    </source>
</evidence>
<gene>
    <name evidence="9" type="ORF">C0V82_10110</name>
</gene>
<comment type="similarity">
    <text evidence="2">Belongs to the peptide transporter carbon starvation (CstA) (TC 2.A.114) family.</text>
</comment>
<evidence type="ECO:0000313" key="10">
    <source>
        <dbReference type="Proteomes" id="UP000234752"/>
    </source>
</evidence>